<evidence type="ECO:0000313" key="1">
    <source>
        <dbReference type="EMBL" id="SHF43572.1"/>
    </source>
</evidence>
<gene>
    <name evidence="1" type="ORF">SAMN05444405_108161</name>
</gene>
<dbReference type="STRING" id="1297750.SAMN05444405_108161"/>
<keyword evidence="2" id="KW-1185">Reference proteome</keyword>
<evidence type="ECO:0000313" key="2">
    <source>
        <dbReference type="Proteomes" id="UP000184509"/>
    </source>
</evidence>
<dbReference type="OrthoDB" id="1042947at2"/>
<dbReference type="EMBL" id="FQTV01000008">
    <property type="protein sequence ID" value="SHF43572.1"/>
    <property type="molecule type" value="Genomic_DNA"/>
</dbReference>
<sequence>MISTQYKHKKILSAIILLFLLTNIGAQNKGSYIDYQKYRLQKVPKFKSFEGNDSISHSFFQIYGGSSFALVPGITNGIKYPGAELGVSLGQWFTPIHGARMSLFGKYYNAYPLGELVRVKGVGVSLDYLMNLSALAKDFNAVRKFELLGIAGGEYLFPQFEKGYSGSYGFRAGLQARYALNFGSVFFIEPRIGIYSDNLDFTDSWRDYNIAGSLVAGIEFRTTPINKRYTDKFHLSSFKDNIFLFSGLGIGGLIAPGCSDLDRYAGGNFFAGMGKWFSPYSGARLTGKAAVFKYPVTKSKVKALGLQADYLLNLSNMFYGYNHCRFFNLTAVTGFNYDYLRNEKDQNLFGVGAGLKASFKLSDEFCFFLEPRVNYYPGQYYATGLNGEYYSRANFMINAGFELNSNPQKLSSTKKNMENSSLADNTFIGIAYGFNSPMKQAAFYKNNVDPRASLYVGKWFTGISGLRLSADLGKLWKSDKQPGAKIATIGADYLFNITSLMNGYDLDRKFDLIGAAGVNLAFRSSSLNRKTYLGGEVSLQGLWNVTPSFGLFIEPQLRLYSDNFAERSIHFAKMDGVLALMGGVNLRLKDCSAKQKSLFRNDNKSNSYFAFSAGTNFLATHIKRANAFGFSGQMAFGKWINPVAGWRLGMNGEYRQENALKYLYGGAEADYMLSLSTMAFGYDPDRRLNLNAFAGINAGVDYERRSLDFVPGISAGGQVVFKASPTVDLFIEPKATVRSRFRNNGAKDVMNVQIGLNYKLSSEKIAYAQDFAKDDHSKYFVSASLGIGGYGGSFNNGDLKAKDLSGMYTLAIGKRVSPVSYFRLGLNRKELTNTTSSDVVVTAFNADYMANLTTLAAGNDMDRKLEFLGVVGTSINLASKKGFDLTIPLGLKMGVQTKIALSRKIDLTLEPALNLYNKSIDKSYNRRGRAIGEFMVGINYNL</sequence>
<dbReference type="RefSeq" id="WP_073401516.1">
    <property type="nucleotide sequence ID" value="NZ_FQTV01000008.1"/>
</dbReference>
<protein>
    <submittedName>
        <fullName evidence="1">Uncharacterized protein</fullName>
    </submittedName>
</protein>
<organism evidence="1 2">
    <name type="scientific">Bacteroides luti</name>
    <dbReference type="NCBI Taxonomy" id="1297750"/>
    <lineage>
        <taxon>Bacteria</taxon>
        <taxon>Pseudomonadati</taxon>
        <taxon>Bacteroidota</taxon>
        <taxon>Bacteroidia</taxon>
        <taxon>Bacteroidales</taxon>
        <taxon>Bacteroidaceae</taxon>
        <taxon>Bacteroides</taxon>
    </lineage>
</organism>
<name>A0A1M5BN02_9BACE</name>
<proteinExistence type="predicted"/>
<reference evidence="1 2" key="1">
    <citation type="submission" date="2016-11" db="EMBL/GenBank/DDBJ databases">
        <authorList>
            <person name="Jaros S."/>
            <person name="Januszkiewicz K."/>
            <person name="Wedrychowicz H."/>
        </authorList>
    </citation>
    <scope>NUCLEOTIDE SEQUENCE [LARGE SCALE GENOMIC DNA]</scope>
    <source>
        <strain evidence="1 2">DSM 26991</strain>
    </source>
</reference>
<accession>A0A1M5BN02</accession>
<dbReference type="Proteomes" id="UP000184509">
    <property type="component" value="Unassembled WGS sequence"/>
</dbReference>
<dbReference type="AlphaFoldDB" id="A0A1M5BN02"/>